<accession>B3SA96</accession>
<evidence type="ECO:0000256" key="1">
    <source>
        <dbReference type="SAM" id="Phobius"/>
    </source>
</evidence>
<dbReference type="HOGENOM" id="CLU_1095502_0_0_1"/>
<evidence type="ECO:0000313" key="2">
    <source>
        <dbReference type="EMBL" id="EDV20477.1"/>
    </source>
</evidence>
<name>B3SA96_TRIAD</name>
<reference evidence="2 3" key="1">
    <citation type="journal article" date="2008" name="Nature">
        <title>The Trichoplax genome and the nature of placozoans.</title>
        <authorList>
            <person name="Srivastava M."/>
            <person name="Begovic E."/>
            <person name="Chapman J."/>
            <person name="Putnam N.H."/>
            <person name="Hellsten U."/>
            <person name="Kawashima T."/>
            <person name="Kuo A."/>
            <person name="Mitros T."/>
            <person name="Salamov A."/>
            <person name="Carpenter M.L."/>
            <person name="Signorovitch A.Y."/>
            <person name="Moreno M.A."/>
            <person name="Kamm K."/>
            <person name="Grimwood J."/>
            <person name="Schmutz J."/>
            <person name="Shapiro H."/>
            <person name="Grigoriev I.V."/>
            <person name="Buss L.W."/>
            <person name="Schierwater B."/>
            <person name="Dellaporta S.L."/>
            <person name="Rokhsar D.S."/>
        </authorList>
    </citation>
    <scope>NUCLEOTIDE SEQUENCE [LARGE SCALE GENOMIC DNA]</scope>
    <source>
        <strain evidence="2 3">Grell-BS-1999</strain>
    </source>
</reference>
<feature type="transmembrane region" description="Helical" evidence="1">
    <location>
        <begin position="82"/>
        <end position="109"/>
    </location>
</feature>
<keyword evidence="1" id="KW-1133">Transmembrane helix</keyword>
<feature type="transmembrane region" description="Helical" evidence="1">
    <location>
        <begin position="49"/>
        <end position="70"/>
    </location>
</feature>
<dbReference type="InterPro" id="IPR026505">
    <property type="entry name" value="Solute_c_fam_35_mem_F3/F4"/>
</dbReference>
<keyword evidence="1" id="KW-0472">Membrane</keyword>
<feature type="transmembrane region" description="Helical" evidence="1">
    <location>
        <begin position="173"/>
        <end position="192"/>
    </location>
</feature>
<sequence length="254" mass="27923">MDYYMLSNLLFGCYDFRKIIERNVETIAVFLAVAGILFYAVSYKQNGSNTIGIIMSLMSAILSAFYRVYLKKVLPDACLGKTLLVLTVVSLTIMLSGWIFVLIFAAIGFEAINWGMMPWDTLNLTAAFGAAIHSLTFLGTAISYPVYVAIGLLLGIPGNAIVDIAIHQIVFDYLKIVGSVLISFSFLILLIPEDKAVIISKRITTFCMKFTTKCGQSDALSTSKSESCNNTISTSSSYFFIDSNYNTGFSDTHI</sequence>
<dbReference type="KEGG" id="tad:TRIADDRAFT_61184"/>
<dbReference type="CTD" id="6758383"/>
<keyword evidence="1" id="KW-0812">Transmembrane</keyword>
<dbReference type="PhylomeDB" id="B3SA96"/>
<organism evidence="2 3">
    <name type="scientific">Trichoplax adhaerens</name>
    <name type="common">Trichoplax reptans</name>
    <dbReference type="NCBI Taxonomy" id="10228"/>
    <lineage>
        <taxon>Eukaryota</taxon>
        <taxon>Metazoa</taxon>
        <taxon>Placozoa</taxon>
        <taxon>Uniplacotomia</taxon>
        <taxon>Trichoplacea</taxon>
        <taxon>Trichoplacidae</taxon>
        <taxon>Trichoplax</taxon>
    </lineage>
</organism>
<dbReference type="EMBL" id="DS985260">
    <property type="protein sequence ID" value="EDV20477.1"/>
    <property type="molecule type" value="Genomic_DNA"/>
</dbReference>
<keyword evidence="3" id="KW-1185">Reference proteome</keyword>
<feature type="transmembrane region" description="Helical" evidence="1">
    <location>
        <begin position="121"/>
        <end position="139"/>
    </location>
</feature>
<gene>
    <name evidence="2" type="ORF">TRIADDRAFT_61184</name>
</gene>
<evidence type="ECO:0000313" key="3">
    <source>
        <dbReference type="Proteomes" id="UP000009022"/>
    </source>
</evidence>
<dbReference type="AlphaFoldDB" id="B3SA96"/>
<dbReference type="InParanoid" id="B3SA96"/>
<dbReference type="PANTHER" id="PTHR19346">
    <property type="entry name" value="SUGAR PHOSPHATE TRANSPORTER DOMAIN-CONTAINING PROTEIN"/>
    <property type="match status" value="1"/>
</dbReference>
<dbReference type="GeneID" id="6758383"/>
<protein>
    <submittedName>
        <fullName evidence="2">Uncharacterized protein</fullName>
    </submittedName>
</protein>
<dbReference type="eggNOG" id="KOG4314">
    <property type="taxonomic scope" value="Eukaryota"/>
</dbReference>
<dbReference type="PANTHER" id="PTHR19346:SF4">
    <property type="entry name" value="SUGAR PHOSPHATE TRANSPORTER DOMAIN-CONTAINING PROTEIN"/>
    <property type="match status" value="1"/>
</dbReference>
<proteinExistence type="predicted"/>
<feature type="transmembrane region" description="Helical" evidence="1">
    <location>
        <begin position="146"/>
        <end position="167"/>
    </location>
</feature>
<dbReference type="OrthoDB" id="10062838at2759"/>
<dbReference type="Proteomes" id="UP000009022">
    <property type="component" value="Unassembled WGS sequence"/>
</dbReference>
<dbReference type="RefSeq" id="XP_002117171.1">
    <property type="nucleotide sequence ID" value="XM_002117135.1"/>
</dbReference>
<feature type="transmembrane region" description="Helical" evidence="1">
    <location>
        <begin position="24"/>
        <end position="43"/>
    </location>
</feature>
<dbReference type="OMA" id="NAXHVED"/>